<protein>
    <recommendedName>
        <fullName evidence="6">F-box domain-containing protein</fullName>
    </recommendedName>
</protein>
<evidence type="ECO:0000313" key="4">
    <source>
        <dbReference type="EMBL" id="CAE8693115.1"/>
    </source>
</evidence>
<evidence type="ECO:0000256" key="3">
    <source>
        <dbReference type="SAM" id="MobiDB-lite"/>
    </source>
</evidence>
<dbReference type="Proteomes" id="UP000626109">
    <property type="component" value="Unassembled WGS sequence"/>
</dbReference>
<dbReference type="PANTHER" id="PTHR46093:SF18">
    <property type="entry name" value="FIBRONECTIN TYPE-III DOMAIN-CONTAINING PROTEIN"/>
    <property type="match status" value="1"/>
</dbReference>
<evidence type="ECO:0000256" key="1">
    <source>
        <dbReference type="ARBA" id="ARBA00022441"/>
    </source>
</evidence>
<gene>
    <name evidence="4" type="ORF">PGLA2088_LOCUS28230</name>
</gene>
<evidence type="ECO:0000256" key="2">
    <source>
        <dbReference type="ARBA" id="ARBA00022737"/>
    </source>
</evidence>
<feature type="region of interest" description="Disordered" evidence="3">
    <location>
        <begin position="538"/>
        <end position="566"/>
    </location>
</feature>
<keyword evidence="2" id="KW-0677">Repeat</keyword>
<dbReference type="InterPro" id="IPR015915">
    <property type="entry name" value="Kelch-typ_b-propeller"/>
</dbReference>
<organism evidence="4 5">
    <name type="scientific">Polarella glacialis</name>
    <name type="common">Dinoflagellate</name>
    <dbReference type="NCBI Taxonomy" id="89957"/>
    <lineage>
        <taxon>Eukaryota</taxon>
        <taxon>Sar</taxon>
        <taxon>Alveolata</taxon>
        <taxon>Dinophyceae</taxon>
        <taxon>Suessiales</taxon>
        <taxon>Suessiaceae</taxon>
        <taxon>Polarella</taxon>
    </lineage>
</organism>
<sequence length="566" mass="59329">MEPPLSGEEAPARSGLACWEALPRDVLPRVLEHLGFSLPAACATCRGLASAAELDEGICFRPLCALRAAPSADTCWTQQSPFHHAEVCRRRRGPGAPSWRHIAKATQHLGEAPVAWWKPRARSVAGACADAAEAPLPSHRHAMAVCGAPGAESALLFGGNVSRSVAGAWAVSSDLWLARLPQGGGGCADGRAVRLCKLAPTAPTAPWPAARWGASLTALRSATYLHGGWSSEDSDGVWALRLAEAGPVWTKCTDAGGPPTAAFHTATALEDGKRVAVYGGLAGNASQKGVWLWHGDEERWFLVSGEGPACAGHAAGIVDRDRLVLFGGVLRGGNARGDAFRGSVDLFDFRAGRWDQNYSATFGRPAQIDAPFPSPRRNPVYCTVGRHLVVSGGWDDVRGVANSDTWALDVDRARWKQLSVCSGLAPTLEGHKAVVSGMDVFTFGGKPGPGSYPARSMSVHALSLGDCGGLGSALDADEESGPSASPRGGAALESGADSESDPSEEAEEEDSDSGPEIFTVRLPDGRQARYWHIRSALQRRQAEAAARGGEDQDDDSSSSDDVPAGV</sequence>
<accession>A0A813K2H5</accession>
<comment type="caution">
    <text evidence="4">The sequence shown here is derived from an EMBL/GenBank/DDBJ whole genome shotgun (WGS) entry which is preliminary data.</text>
</comment>
<name>A0A813K2H5_POLGL</name>
<evidence type="ECO:0000313" key="5">
    <source>
        <dbReference type="Proteomes" id="UP000626109"/>
    </source>
</evidence>
<evidence type="ECO:0008006" key="6">
    <source>
        <dbReference type="Google" id="ProtNLM"/>
    </source>
</evidence>
<dbReference type="Pfam" id="PF24681">
    <property type="entry name" value="Kelch_KLHDC2_KLHL20_DRC7"/>
    <property type="match status" value="1"/>
</dbReference>
<dbReference type="SUPFAM" id="SSF117281">
    <property type="entry name" value="Kelch motif"/>
    <property type="match status" value="1"/>
</dbReference>
<feature type="region of interest" description="Disordered" evidence="3">
    <location>
        <begin position="473"/>
        <end position="522"/>
    </location>
</feature>
<proteinExistence type="predicted"/>
<keyword evidence="1" id="KW-0880">Kelch repeat</keyword>
<reference evidence="4" key="1">
    <citation type="submission" date="2021-02" db="EMBL/GenBank/DDBJ databases">
        <authorList>
            <person name="Dougan E. K."/>
            <person name="Rhodes N."/>
            <person name="Thang M."/>
            <person name="Chan C."/>
        </authorList>
    </citation>
    <scope>NUCLEOTIDE SEQUENCE</scope>
</reference>
<dbReference type="Gene3D" id="2.120.10.80">
    <property type="entry name" value="Kelch-type beta propeller"/>
    <property type="match status" value="2"/>
</dbReference>
<feature type="compositionally biased region" description="Acidic residues" evidence="3">
    <location>
        <begin position="496"/>
        <end position="513"/>
    </location>
</feature>
<dbReference type="PANTHER" id="PTHR46093">
    <property type="entry name" value="ACYL-COA-BINDING DOMAIN-CONTAINING PROTEIN 5"/>
    <property type="match status" value="1"/>
</dbReference>
<dbReference type="EMBL" id="CAJNNW010027784">
    <property type="protein sequence ID" value="CAE8693115.1"/>
    <property type="molecule type" value="Genomic_DNA"/>
</dbReference>
<dbReference type="AlphaFoldDB" id="A0A813K2H5"/>